<sequence length="1780" mass="199151">MSFSPQVYEAANPDVELWGSKQLNGTFSGLIGEVVSGSADVALGNLHYTQYHLDLMDLTKPYITECLTFLTPESLTDNSWMTLILPFKVYMWITVILTLFVGGFVFYALARFQKYLNSPHSKLMKPEKNILVKKLLVKDVREHRNVIQEQKVHTESESDVNAKEESGLEGLYLFGDLRNGILYTYSMLLLVSLPKLPTGWSIRVLTGWWWMYCILVVTAYRASMTAILANPAPRVTIDTLDQLATNPISCGGWGEQNKDFFLTSLDTAGRKIGEKFEVIHDTNSALDKVSKGTFAFYDNIYFLQYASVKKQLLTEQNKNSEDTESVWYIPFHLHGSGLLVNKKQSLGIGIETEQCHFHIILEKLSMKMTGNRIKRYLTSSKMTNELLPDFPPGPLDVYRKQATFDWKKMRIFVETEDILKFKAHIWKTLENDPIFQHQVSTPSLDETRHIAVKRMIQLKKYNFLKIENVMENVRKPLAFLGALFQYDPSAAGKLSLTYGLFESSIQGMGTARHYPFVEASTEGKVCPELKPCSQQGYSGRSGTFVGSSVVNYASRRVAVKSYRNSDSVRSWLRVGKTMVAMATELHMSASLRDQANATSSTSSRPASLSLSLYIYIFQIGGSFALTEVAHGSNVKGMRTRATYDPTTQEFILHTPDFEAAKCWVGSLGKCCTHSVLYAKLITPDGMDHGLHSFVVPIRNPTTLLPYPGVTVGDMGEKVGLNGFDNGFVMFDQYRIPRENLLNKNGDVTPEGKYVSPMKDPKKRFGASLGNLSSGRISIIGTCVEYLISAITIATRYAATRKQFGPSEDKELPVIEYQLQQWRLFPYLAAAYALKNFSVYFGEVMVHFHIDSVLGNKKEKLADFGMEVHGLSSAGKPVCSWLSRDAIQECREACGGHGYLKVSGLGDLRNNNDACCTYEGENSVLIQQTSNWLLQLWSRRDGKSQGPITSPLGSVDFLSNAQDILATKFSASTKEMAVRPETLLAAYEWLICWLLQATNDRIKSNSDSGMDAFTAKNNAQVFYARPLSITFLEVNWLSGSYLTDGLSAQLLCDGILDLCAQLKPDVIALVDAIAPPDFVLNSALGGSDGHLYKNLQAAIYRTPQVFERPSWWKDIVDWQTKIKRYLTTSKMTNELLPDFPPGPLDVYRKQATFDWRKMRIFVETEDILKFKIHMWNILENDPVFQREVSTLTLNEQRHIAVKRINQLIKYNFLKLEDVMENIRKPLAFLGALSQYEPSASGKFSITYGMFENAIQAMGTARHYPFVEASIGGKIVGSFALTEFAHGSNVKGMRTRATYDPMTQEFVLHTPDFEAAKCWVGSLGKCCTHSLLYAKLITPDGTDHGLHSFVVPIRNPMTLLPYPGVTVGDMGEKVGLNGIDNGFVMFDQYRIPRENLLNKNGDVTPEGKYVAPIKDRKKHLGASMGSSTSARIIIIGTSVEYLISAITIATRYAATRKQFGPSEDKELPVIEYQLQQWRLFPYLAAAYVMKNFSVYFGEVMVNQHVAGALGKTSMQQDIGKETHALSSAGKPLYSWLSRDAIQECREACGGHGYLKVSGLGDLRNSNDACCTYEGENSVLIQQTSNWLLQLWSRKDDKSQGPITSPLGSVDFLSNAQDILATKFSASTKEMAVRPETLLAAYEWLICWLLQATNDRIKSNSDSGMDAFTAKNNAQVFYARPLSITFLEHCWLPVICTGSYLTDGQSAQLLCDGILDLCAQLKPDVIALVDAIAPPDFVLNSALGSSDGHLYKNLQAAIYRTPQVFERPSWWKDIINWQTKSKL</sequence>
<name>A0A7R9CKH4_TIMCR</name>
<dbReference type="SUPFAM" id="SSF56645">
    <property type="entry name" value="Acyl-CoA dehydrogenase NM domain-like"/>
    <property type="match status" value="2"/>
</dbReference>
<evidence type="ECO:0000256" key="10">
    <source>
        <dbReference type="ARBA" id="ARBA00023002"/>
    </source>
</evidence>
<comment type="similarity">
    <text evidence="4">Belongs to the acyl-CoA oxidase family.</text>
</comment>
<evidence type="ECO:0000256" key="1">
    <source>
        <dbReference type="ARBA" id="ARBA00001974"/>
    </source>
</evidence>
<keyword evidence="13" id="KW-0472">Membrane</keyword>
<dbReference type="InterPro" id="IPR001320">
    <property type="entry name" value="Iontro_rcpt_C"/>
</dbReference>
<evidence type="ECO:0000256" key="3">
    <source>
        <dbReference type="ARBA" id="ARBA00005189"/>
    </source>
</evidence>
<dbReference type="Gene3D" id="3.40.190.10">
    <property type="entry name" value="Periplasmic binding protein-like II"/>
    <property type="match status" value="1"/>
</dbReference>
<evidence type="ECO:0000256" key="13">
    <source>
        <dbReference type="SAM" id="Phobius"/>
    </source>
</evidence>
<feature type="domain" description="Acyl-CoA oxidase C-terminal" evidence="15">
    <location>
        <begin position="979"/>
        <end position="1033"/>
    </location>
</feature>
<dbReference type="Gene3D" id="1.10.287.70">
    <property type="match status" value="1"/>
</dbReference>
<feature type="domain" description="Acyl-CoA oxidase/dehydrogenase middle" evidence="16">
    <location>
        <begin position="622"/>
        <end position="732"/>
    </location>
</feature>
<dbReference type="GO" id="GO:0071949">
    <property type="term" value="F:FAD binding"/>
    <property type="evidence" value="ECO:0007669"/>
    <property type="project" value="InterPro"/>
</dbReference>
<evidence type="ECO:0000256" key="12">
    <source>
        <dbReference type="ARBA" id="ARBA00023140"/>
    </source>
</evidence>
<keyword evidence="12" id="KW-0576">Peroxisome</keyword>
<gene>
    <name evidence="18" type="ORF">TCEB3V08_LOCUS4413</name>
</gene>
<dbReference type="InterPro" id="IPR002655">
    <property type="entry name" value="Acyl-CoA_oxidase_C"/>
</dbReference>
<protein>
    <recommendedName>
        <fullName evidence="6">acyl-CoA oxidase</fullName>
        <ecNumber evidence="6">1.3.3.6</ecNumber>
    </recommendedName>
</protein>
<feature type="domain" description="Ionotropic glutamate receptor C-terminal" evidence="14">
    <location>
        <begin position="177"/>
        <end position="317"/>
    </location>
</feature>
<evidence type="ECO:0000256" key="6">
    <source>
        <dbReference type="ARBA" id="ARBA00012870"/>
    </source>
</evidence>
<dbReference type="GO" id="GO:0005777">
    <property type="term" value="C:peroxisome"/>
    <property type="evidence" value="ECO:0007669"/>
    <property type="project" value="UniProtKB-SubCell"/>
</dbReference>
<keyword evidence="9" id="KW-0276">Fatty acid metabolism</keyword>
<dbReference type="GO" id="GO:0016020">
    <property type="term" value="C:membrane"/>
    <property type="evidence" value="ECO:0007669"/>
    <property type="project" value="InterPro"/>
</dbReference>
<feature type="transmembrane region" description="Helical" evidence="13">
    <location>
        <begin position="89"/>
        <end position="110"/>
    </location>
</feature>
<dbReference type="SUPFAM" id="SSF53850">
    <property type="entry name" value="Periplasmic binding protein-like II"/>
    <property type="match status" value="1"/>
</dbReference>
<dbReference type="PANTHER" id="PTHR10909">
    <property type="entry name" value="ELECTRON TRANSPORT OXIDOREDUCTASE"/>
    <property type="match status" value="1"/>
</dbReference>
<evidence type="ECO:0000259" key="16">
    <source>
        <dbReference type="Pfam" id="PF02770"/>
    </source>
</evidence>
<evidence type="ECO:0000256" key="8">
    <source>
        <dbReference type="ARBA" id="ARBA00022827"/>
    </source>
</evidence>
<evidence type="ECO:0000259" key="15">
    <source>
        <dbReference type="Pfam" id="PF01756"/>
    </source>
</evidence>
<dbReference type="Pfam" id="PF02770">
    <property type="entry name" value="Acyl-CoA_dh_M"/>
    <property type="match status" value="2"/>
</dbReference>
<feature type="domain" description="Acyl-CoA oxidase/dehydrogenase middle" evidence="16">
    <location>
        <begin position="1276"/>
        <end position="1386"/>
    </location>
</feature>
<dbReference type="FunFam" id="2.40.110.10:FF:000005">
    <property type="entry name" value="Acyl-coenzyme A oxidase"/>
    <property type="match status" value="2"/>
</dbReference>
<keyword evidence="7" id="KW-0285">Flavoprotein</keyword>
<feature type="domain" description="Acyl-CoA oxidase C-terminal" evidence="15">
    <location>
        <begin position="1632"/>
        <end position="1688"/>
    </location>
</feature>
<feature type="domain" description="Acyl-CoA oxidase C-alpha1" evidence="17">
    <location>
        <begin position="1427"/>
        <end position="1586"/>
    </location>
</feature>
<dbReference type="Pfam" id="PF01756">
    <property type="entry name" value="ACOX"/>
    <property type="match status" value="4"/>
</dbReference>
<keyword evidence="13" id="KW-1133">Transmembrane helix</keyword>
<dbReference type="InterPro" id="IPR055060">
    <property type="entry name" value="ACOX_C_alpha1"/>
</dbReference>
<evidence type="ECO:0000259" key="14">
    <source>
        <dbReference type="Pfam" id="PF00060"/>
    </source>
</evidence>
<evidence type="ECO:0000313" key="18">
    <source>
        <dbReference type="EMBL" id="CAD7398228.1"/>
    </source>
</evidence>
<dbReference type="SUPFAM" id="SSF47203">
    <property type="entry name" value="Acyl-CoA dehydrogenase C-terminal domain-like"/>
    <property type="match status" value="4"/>
</dbReference>
<dbReference type="InterPro" id="IPR012258">
    <property type="entry name" value="Acyl-CoA_oxidase"/>
</dbReference>
<organism evidence="18">
    <name type="scientific">Timema cristinae</name>
    <name type="common">Walking stick</name>
    <dbReference type="NCBI Taxonomy" id="61476"/>
    <lineage>
        <taxon>Eukaryota</taxon>
        <taxon>Metazoa</taxon>
        <taxon>Ecdysozoa</taxon>
        <taxon>Arthropoda</taxon>
        <taxon>Hexapoda</taxon>
        <taxon>Insecta</taxon>
        <taxon>Pterygota</taxon>
        <taxon>Neoptera</taxon>
        <taxon>Polyneoptera</taxon>
        <taxon>Phasmatodea</taxon>
        <taxon>Timematodea</taxon>
        <taxon>Timematoidea</taxon>
        <taxon>Timematidae</taxon>
        <taxon>Timema</taxon>
    </lineage>
</organism>
<feature type="transmembrane region" description="Helical" evidence="13">
    <location>
        <begin position="209"/>
        <end position="229"/>
    </location>
</feature>
<dbReference type="InterPro" id="IPR036250">
    <property type="entry name" value="AcylCo_DH-like_C"/>
</dbReference>
<comment type="subcellular location">
    <subcellularLocation>
        <location evidence="2">Peroxisome</location>
    </subcellularLocation>
</comment>
<comment type="similarity">
    <text evidence="5">Belongs to the glutamate-gated ion channel (TC 1.A.10.1) family.</text>
</comment>
<comment type="pathway">
    <text evidence="3">Lipid metabolism.</text>
</comment>
<dbReference type="GO" id="GO:0005504">
    <property type="term" value="F:fatty acid binding"/>
    <property type="evidence" value="ECO:0007669"/>
    <property type="project" value="TreeGrafter"/>
</dbReference>
<proteinExistence type="inferred from homology"/>
<dbReference type="FunFam" id="1.20.140.10:FF:000010">
    <property type="entry name" value="Acyl-coenzyme A oxidase"/>
    <property type="match status" value="2"/>
</dbReference>
<evidence type="ECO:0000256" key="7">
    <source>
        <dbReference type="ARBA" id="ARBA00022630"/>
    </source>
</evidence>
<dbReference type="PANTHER" id="PTHR10909:SF390">
    <property type="entry name" value="PEROXISOMAL ACYL-COENZYME A OXIDASE 3"/>
    <property type="match status" value="1"/>
</dbReference>
<keyword evidence="10" id="KW-0560">Oxidoreductase</keyword>
<dbReference type="GO" id="GO:0033540">
    <property type="term" value="P:fatty acid beta-oxidation using acyl-CoA oxidase"/>
    <property type="evidence" value="ECO:0007669"/>
    <property type="project" value="TreeGrafter"/>
</dbReference>
<keyword evidence="8" id="KW-0274">FAD</keyword>
<evidence type="ECO:0000256" key="4">
    <source>
        <dbReference type="ARBA" id="ARBA00006288"/>
    </source>
</evidence>
<feature type="domain" description="Acyl-CoA oxidase C-terminal" evidence="15">
    <location>
        <begin position="1694"/>
        <end position="1772"/>
    </location>
</feature>
<comment type="cofactor">
    <cofactor evidence="1">
        <name>FAD</name>
        <dbReference type="ChEBI" id="CHEBI:57692"/>
    </cofactor>
</comment>
<evidence type="ECO:0000256" key="2">
    <source>
        <dbReference type="ARBA" id="ARBA00004275"/>
    </source>
</evidence>
<dbReference type="InterPro" id="IPR006091">
    <property type="entry name" value="Acyl-CoA_Oxase/DH_mid-dom"/>
</dbReference>
<dbReference type="Gene3D" id="2.40.110.10">
    <property type="entry name" value="Butyryl-CoA Dehydrogenase, subunit A, domain 2"/>
    <property type="match status" value="2"/>
</dbReference>
<evidence type="ECO:0000256" key="9">
    <source>
        <dbReference type="ARBA" id="ARBA00022832"/>
    </source>
</evidence>
<reference evidence="18" key="1">
    <citation type="submission" date="2020-11" db="EMBL/GenBank/DDBJ databases">
        <authorList>
            <person name="Tran Van P."/>
        </authorList>
    </citation>
    <scope>NUCLEOTIDE SEQUENCE</scope>
</reference>
<dbReference type="InterPro" id="IPR046373">
    <property type="entry name" value="Acyl-CoA_Oxase/DH_mid-dom_sf"/>
</dbReference>
<evidence type="ECO:0000256" key="11">
    <source>
        <dbReference type="ARBA" id="ARBA00023098"/>
    </source>
</evidence>
<dbReference type="Pfam" id="PF00060">
    <property type="entry name" value="Lig_chan"/>
    <property type="match status" value="1"/>
</dbReference>
<dbReference type="GO" id="GO:0055088">
    <property type="term" value="P:lipid homeostasis"/>
    <property type="evidence" value="ECO:0007669"/>
    <property type="project" value="TreeGrafter"/>
</dbReference>
<evidence type="ECO:0000259" key="17">
    <source>
        <dbReference type="Pfam" id="PF22924"/>
    </source>
</evidence>
<dbReference type="Pfam" id="PF22924">
    <property type="entry name" value="ACOX_C_alpha1"/>
    <property type="match status" value="2"/>
</dbReference>
<accession>A0A7R9CKH4</accession>
<dbReference type="EC" id="1.3.3.6" evidence="6"/>
<keyword evidence="11" id="KW-0443">Lipid metabolism</keyword>
<dbReference type="EMBL" id="OC317649">
    <property type="protein sequence ID" value="CAD7398228.1"/>
    <property type="molecule type" value="Genomic_DNA"/>
</dbReference>
<dbReference type="GO" id="GO:0016402">
    <property type="term" value="F:pristanoyl-CoA oxidase activity"/>
    <property type="evidence" value="ECO:0007669"/>
    <property type="project" value="TreeGrafter"/>
</dbReference>
<keyword evidence="13" id="KW-0812">Transmembrane</keyword>
<dbReference type="Gene3D" id="1.20.140.10">
    <property type="entry name" value="Butyryl-CoA Dehydrogenase, subunit A, domain 3"/>
    <property type="match status" value="2"/>
</dbReference>
<evidence type="ECO:0000256" key="5">
    <source>
        <dbReference type="ARBA" id="ARBA00008685"/>
    </source>
</evidence>
<dbReference type="InterPro" id="IPR009100">
    <property type="entry name" value="AcylCoA_DH/oxidase_NM_dom_sf"/>
</dbReference>
<dbReference type="GO" id="GO:0015276">
    <property type="term" value="F:ligand-gated monoatomic ion channel activity"/>
    <property type="evidence" value="ECO:0007669"/>
    <property type="project" value="InterPro"/>
</dbReference>
<feature type="domain" description="Acyl-CoA oxidase C-alpha1" evidence="17">
    <location>
        <begin position="769"/>
        <end position="933"/>
    </location>
</feature>
<feature type="domain" description="Acyl-CoA oxidase C-terminal" evidence="15">
    <location>
        <begin position="1036"/>
        <end position="1115"/>
    </location>
</feature>